<feature type="transmembrane region" description="Helical" evidence="2">
    <location>
        <begin position="97"/>
        <end position="114"/>
    </location>
</feature>
<dbReference type="EMBL" id="BAABDE010000017">
    <property type="protein sequence ID" value="GAA3798885.1"/>
    <property type="molecule type" value="Genomic_DNA"/>
</dbReference>
<keyword evidence="2" id="KW-1133">Transmembrane helix</keyword>
<feature type="compositionally biased region" description="Low complexity" evidence="1">
    <location>
        <begin position="26"/>
        <end position="39"/>
    </location>
</feature>
<evidence type="ECO:0008006" key="5">
    <source>
        <dbReference type="Google" id="ProtNLM"/>
    </source>
</evidence>
<evidence type="ECO:0000313" key="4">
    <source>
        <dbReference type="Proteomes" id="UP001501009"/>
    </source>
</evidence>
<evidence type="ECO:0000256" key="2">
    <source>
        <dbReference type="SAM" id="Phobius"/>
    </source>
</evidence>
<name>A0ABP7HQQ6_9ACTN</name>
<reference evidence="4" key="1">
    <citation type="journal article" date="2019" name="Int. J. Syst. Evol. Microbiol.">
        <title>The Global Catalogue of Microorganisms (GCM) 10K type strain sequencing project: providing services to taxonomists for standard genome sequencing and annotation.</title>
        <authorList>
            <consortium name="The Broad Institute Genomics Platform"/>
            <consortium name="The Broad Institute Genome Sequencing Center for Infectious Disease"/>
            <person name="Wu L."/>
            <person name="Ma J."/>
        </authorList>
    </citation>
    <scope>NUCLEOTIDE SEQUENCE [LARGE SCALE GENOMIC DNA]</scope>
    <source>
        <strain evidence="4">JCM 17138</strain>
    </source>
</reference>
<feature type="compositionally biased region" description="Basic and acidic residues" evidence="1">
    <location>
        <begin position="1"/>
        <end position="23"/>
    </location>
</feature>
<keyword evidence="4" id="KW-1185">Reference proteome</keyword>
<proteinExistence type="predicted"/>
<sequence length="222" mass="23487">MSTPSEDPRLRFARTDPAARADDPDLAATLPPADPAATLHLPPSEAAEAETRFGPGVPGGSGTADDRATGIWRGTVTPEGSSAVTTRRPRPRWRRELPSLLVVVAVVVAVIVGLRSCSASDPLHVLDATVSTPEVGRCAKTVLVTGVLKTDGHPGTVDYRWKRSDGTASEVLHQKVGRNVERSEVVLRWSFDGHGTMKATATLEVLSPDPVTASTSFTYACS</sequence>
<keyword evidence="2" id="KW-0812">Transmembrane</keyword>
<feature type="region of interest" description="Disordered" evidence="1">
    <location>
        <begin position="1"/>
        <end position="90"/>
    </location>
</feature>
<protein>
    <recommendedName>
        <fullName evidence="5">Ig-like domain-containing protein</fullName>
    </recommendedName>
</protein>
<comment type="caution">
    <text evidence="3">The sequence shown here is derived from an EMBL/GenBank/DDBJ whole genome shotgun (WGS) entry which is preliminary data.</text>
</comment>
<evidence type="ECO:0000256" key="1">
    <source>
        <dbReference type="SAM" id="MobiDB-lite"/>
    </source>
</evidence>
<organism evidence="3 4">
    <name type="scientific">Streptomyces coacervatus</name>
    <dbReference type="NCBI Taxonomy" id="647381"/>
    <lineage>
        <taxon>Bacteria</taxon>
        <taxon>Bacillati</taxon>
        <taxon>Actinomycetota</taxon>
        <taxon>Actinomycetes</taxon>
        <taxon>Kitasatosporales</taxon>
        <taxon>Streptomycetaceae</taxon>
        <taxon>Streptomyces</taxon>
    </lineage>
</organism>
<dbReference type="Proteomes" id="UP001501009">
    <property type="component" value="Unassembled WGS sequence"/>
</dbReference>
<evidence type="ECO:0000313" key="3">
    <source>
        <dbReference type="EMBL" id="GAA3798885.1"/>
    </source>
</evidence>
<accession>A0ABP7HQQ6</accession>
<keyword evidence="2" id="KW-0472">Membrane</keyword>
<gene>
    <name evidence="3" type="ORF">GCM10022403_035990</name>
</gene>
<dbReference type="RefSeq" id="WP_275778438.1">
    <property type="nucleotide sequence ID" value="NZ_BAABDE010000017.1"/>
</dbReference>